<dbReference type="InterPro" id="IPR027434">
    <property type="entry name" value="Homing_endonucl"/>
</dbReference>
<dbReference type="Proteomes" id="UP000177996">
    <property type="component" value="Unassembled WGS sequence"/>
</dbReference>
<comment type="caution">
    <text evidence="2">The sequence shown here is derived from an EMBL/GenBank/DDBJ whole genome shotgun (WGS) entry which is preliminary data.</text>
</comment>
<proteinExistence type="predicted"/>
<dbReference type="Gene3D" id="3.10.28.10">
    <property type="entry name" value="Homing endonucleases"/>
    <property type="match status" value="2"/>
</dbReference>
<evidence type="ECO:0000259" key="1">
    <source>
        <dbReference type="Pfam" id="PF03161"/>
    </source>
</evidence>
<name>A0A1G2DAP3_9BACT</name>
<protein>
    <recommendedName>
        <fullName evidence="1">Homing endonuclease LAGLIDADG domain-containing protein</fullName>
    </recommendedName>
</protein>
<dbReference type="GO" id="GO:0004519">
    <property type="term" value="F:endonuclease activity"/>
    <property type="evidence" value="ECO:0007669"/>
    <property type="project" value="InterPro"/>
</dbReference>
<evidence type="ECO:0000313" key="3">
    <source>
        <dbReference type="Proteomes" id="UP000177996"/>
    </source>
</evidence>
<dbReference type="EMBL" id="MHLL01000004">
    <property type="protein sequence ID" value="OGZ10694.1"/>
    <property type="molecule type" value="Genomic_DNA"/>
</dbReference>
<sequence>MDNSVGRLRLLFPAHQFDVLIGSLLGDARLECRSLGIRDAKTARFRVHHGEKQAEYVQWKYDMLKNFVSAPPRAITRLDRKRNIFETSWYFHTKSTKKLGMLHDWFYTNNGVKQLPQQLEEVLSPRMLAVWYMDDGSYTGASCTLNTHALRNDEQHRVMEMFMDSFGIMCTLVKDRRQHKIRIGARGIQRFLDIVAPHVIPSMTYKIAYPRNDSSRMRDGVVAREASLPQLTRQL</sequence>
<reference evidence="2 3" key="1">
    <citation type="journal article" date="2016" name="Nat. Commun.">
        <title>Thousands of microbial genomes shed light on interconnected biogeochemical processes in an aquifer system.</title>
        <authorList>
            <person name="Anantharaman K."/>
            <person name="Brown C.T."/>
            <person name="Hug L.A."/>
            <person name="Sharon I."/>
            <person name="Castelle C.J."/>
            <person name="Probst A.J."/>
            <person name="Thomas B.C."/>
            <person name="Singh A."/>
            <person name="Wilkins M.J."/>
            <person name="Karaoz U."/>
            <person name="Brodie E.L."/>
            <person name="Williams K.H."/>
            <person name="Hubbard S.S."/>
            <person name="Banfield J.F."/>
        </authorList>
    </citation>
    <scope>NUCLEOTIDE SEQUENCE [LARGE SCALE GENOMIC DNA]</scope>
</reference>
<dbReference type="SUPFAM" id="SSF55608">
    <property type="entry name" value="Homing endonucleases"/>
    <property type="match status" value="1"/>
</dbReference>
<dbReference type="InterPro" id="IPR004860">
    <property type="entry name" value="LAGLIDADG_dom"/>
</dbReference>
<dbReference type="STRING" id="1798661.A3D65_05590"/>
<evidence type="ECO:0000313" key="2">
    <source>
        <dbReference type="EMBL" id="OGZ10694.1"/>
    </source>
</evidence>
<gene>
    <name evidence="2" type="ORF">A3D65_05590</name>
</gene>
<dbReference type="AlphaFoldDB" id="A0A1G2DAP3"/>
<organism evidence="2 3">
    <name type="scientific">Candidatus Lloydbacteria bacterium RIFCSPHIGHO2_02_FULL_50_13</name>
    <dbReference type="NCBI Taxonomy" id="1798661"/>
    <lineage>
        <taxon>Bacteria</taxon>
        <taxon>Candidatus Lloydiibacteriota</taxon>
    </lineage>
</organism>
<dbReference type="Pfam" id="PF03161">
    <property type="entry name" value="LAGLIDADG_2"/>
    <property type="match status" value="1"/>
</dbReference>
<feature type="domain" description="Homing endonuclease LAGLIDADG" evidence="1">
    <location>
        <begin position="18"/>
        <end position="191"/>
    </location>
</feature>
<accession>A0A1G2DAP3</accession>